<proteinExistence type="inferred from homology"/>
<dbReference type="SUPFAM" id="SSF53613">
    <property type="entry name" value="Ribokinase-like"/>
    <property type="match status" value="1"/>
</dbReference>
<dbReference type="RefSeq" id="WP_072724931.1">
    <property type="nucleotide sequence ID" value="NZ_BDIS01000011.1"/>
</dbReference>
<dbReference type="Proteomes" id="UP000216352">
    <property type="component" value="Unassembled WGS sequence"/>
</dbReference>
<evidence type="ECO:0000313" key="5">
    <source>
        <dbReference type="EMBL" id="OZG63141.1"/>
    </source>
</evidence>
<dbReference type="GO" id="GO:0016301">
    <property type="term" value="F:kinase activity"/>
    <property type="evidence" value="ECO:0007669"/>
    <property type="project" value="UniProtKB-KW"/>
</dbReference>
<dbReference type="Gene3D" id="3.40.1190.20">
    <property type="match status" value="1"/>
</dbReference>
<dbReference type="InterPro" id="IPR011611">
    <property type="entry name" value="PfkB_dom"/>
</dbReference>
<reference evidence="5 6" key="1">
    <citation type="journal article" date="2017" name="BMC Genomics">
        <title>Comparative genomic and phylogenomic analyses of the Bifidobacteriaceae family.</title>
        <authorList>
            <person name="Lugli G.A."/>
            <person name="Milani C."/>
            <person name="Turroni F."/>
            <person name="Duranti S."/>
            <person name="Mancabelli L."/>
            <person name="Mangifesta M."/>
            <person name="Ferrario C."/>
            <person name="Modesto M."/>
            <person name="Mattarelli P."/>
            <person name="Jiri K."/>
            <person name="van Sinderen D."/>
            <person name="Ventura M."/>
        </authorList>
    </citation>
    <scope>NUCLEOTIDE SEQUENCE [LARGE SCALE GENOMIC DNA]</scope>
    <source>
        <strain evidence="5 6">DSM 28807</strain>
    </source>
</reference>
<dbReference type="CDD" id="cd01166">
    <property type="entry name" value="KdgK"/>
    <property type="match status" value="1"/>
</dbReference>
<protein>
    <submittedName>
        <fullName evidence="5">2-dehydro-3-deoxygluconokinase</fullName>
    </submittedName>
</protein>
<comment type="similarity">
    <text evidence="1">Belongs to the carbohydrate kinase PfkB family.</text>
</comment>
<evidence type="ECO:0000259" key="4">
    <source>
        <dbReference type="Pfam" id="PF00294"/>
    </source>
</evidence>
<keyword evidence="6" id="KW-1185">Reference proteome</keyword>
<keyword evidence="2" id="KW-0808">Transferase</keyword>
<accession>A0A261FVE6</accession>
<evidence type="ECO:0000256" key="3">
    <source>
        <dbReference type="ARBA" id="ARBA00022777"/>
    </source>
</evidence>
<name>A0A261FVE6_9BIFI</name>
<sequence length="326" mass="34579">MSWLVNDIRPGKVLLVGEAMGLFTAGEEGPCSQVGAFGASVAGAELNVAIGLRRLGQDPLYMTKIGDDPLGERIRLFMEANQLDTSLVELSRERHTGFMMKTKESAGDPKTYYFRKDSAASTIGAGDVRALDLTGVSVLHLTGILPPLSDSCLAASKELLCAARANHMFISFDPNLRPVLWRDPETMRSTLRSLASHADLVLPGIGEGVELFGVERVEDIAQAFLDNGSRVVVVKDGPRGAYVSDGNQSAYVPGFVVDHVVDTVGCGDGFAAGVLSGLLEGLTVEAAVERGCALGAIQTQHISDNEGLPNPQELAEFTASHTRVAL</sequence>
<keyword evidence="3 5" id="KW-0418">Kinase</keyword>
<dbReference type="STRING" id="1603886.GCA_001895165_00918"/>
<dbReference type="PANTHER" id="PTHR43320:SF2">
    <property type="entry name" value="2-DEHYDRO-3-DEOXYGLUCONOKINASE_2-DEHYDRO-3-DEOXYGALACTONOKINASE"/>
    <property type="match status" value="1"/>
</dbReference>
<dbReference type="OrthoDB" id="9808601at2"/>
<organism evidence="5 6">
    <name type="scientific">Bifidobacterium lemurum</name>
    <dbReference type="NCBI Taxonomy" id="1603886"/>
    <lineage>
        <taxon>Bacteria</taxon>
        <taxon>Bacillati</taxon>
        <taxon>Actinomycetota</taxon>
        <taxon>Actinomycetes</taxon>
        <taxon>Bifidobacteriales</taxon>
        <taxon>Bifidobacteriaceae</taxon>
        <taxon>Bifidobacterium</taxon>
    </lineage>
</organism>
<evidence type="ECO:0000313" key="6">
    <source>
        <dbReference type="Proteomes" id="UP000216352"/>
    </source>
</evidence>
<dbReference type="InterPro" id="IPR029056">
    <property type="entry name" value="Ribokinase-like"/>
</dbReference>
<evidence type="ECO:0000256" key="2">
    <source>
        <dbReference type="ARBA" id="ARBA00022679"/>
    </source>
</evidence>
<comment type="caution">
    <text evidence="5">The sequence shown here is derived from an EMBL/GenBank/DDBJ whole genome shotgun (WGS) entry which is preliminary data.</text>
</comment>
<dbReference type="AlphaFoldDB" id="A0A261FVE6"/>
<feature type="domain" description="Carbohydrate kinase PfkB" evidence="4">
    <location>
        <begin position="12"/>
        <end position="309"/>
    </location>
</feature>
<gene>
    <name evidence="5" type="ORF">BLEM_0406</name>
</gene>
<dbReference type="EMBL" id="MWWX01000002">
    <property type="protein sequence ID" value="OZG63141.1"/>
    <property type="molecule type" value="Genomic_DNA"/>
</dbReference>
<dbReference type="PANTHER" id="PTHR43320">
    <property type="entry name" value="SUGAR KINASE"/>
    <property type="match status" value="1"/>
</dbReference>
<dbReference type="InterPro" id="IPR052700">
    <property type="entry name" value="Carb_kinase_PfkB-like"/>
</dbReference>
<dbReference type="Pfam" id="PF00294">
    <property type="entry name" value="PfkB"/>
    <property type="match status" value="1"/>
</dbReference>
<evidence type="ECO:0000256" key="1">
    <source>
        <dbReference type="ARBA" id="ARBA00010688"/>
    </source>
</evidence>